<dbReference type="InterPro" id="IPR036259">
    <property type="entry name" value="MFS_trans_sf"/>
</dbReference>
<keyword evidence="7" id="KW-1185">Reference proteome</keyword>
<keyword evidence="5" id="KW-0472">Membrane</keyword>
<dbReference type="GO" id="GO:0016020">
    <property type="term" value="C:membrane"/>
    <property type="evidence" value="ECO:0007669"/>
    <property type="project" value="UniProtKB-SubCell"/>
</dbReference>
<comment type="similarity">
    <text evidence="2">Belongs to the major facilitator superfamily. Proton-dependent oligopeptide transporter (POT/PTR) (TC 2.A.17) family.</text>
</comment>
<gene>
    <name evidence="6" type="ORF">Dsin_010326</name>
</gene>
<proteinExistence type="inferred from homology"/>
<dbReference type="EMBL" id="JANJYJ010000003">
    <property type="protein sequence ID" value="KAK3223301.1"/>
    <property type="molecule type" value="Genomic_DNA"/>
</dbReference>
<reference evidence="6" key="1">
    <citation type="journal article" date="2023" name="Plant J.">
        <title>Genome sequences and population genomics provide insights into the demographic history, inbreeding, and mutation load of two 'living fossil' tree species of Dipteronia.</title>
        <authorList>
            <person name="Feng Y."/>
            <person name="Comes H.P."/>
            <person name="Chen J."/>
            <person name="Zhu S."/>
            <person name="Lu R."/>
            <person name="Zhang X."/>
            <person name="Li P."/>
            <person name="Qiu J."/>
            <person name="Olsen K.M."/>
            <person name="Qiu Y."/>
        </authorList>
    </citation>
    <scope>NUCLEOTIDE SEQUENCE</scope>
    <source>
        <strain evidence="6">NBL</strain>
    </source>
</reference>
<sequence length="114" mass="12819">MLVAGFVEKERRDNATNLNPHVHMSVMWLAPQLILMGFYETFSIIGQIEFFNSQFPDHMRSIANSLLPISFAFANYLNSLVVATMHGVTGSRHGDDSGHPDWLTNDINVGRLDL</sequence>
<keyword evidence="4" id="KW-1133">Transmembrane helix</keyword>
<evidence type="ECO:0000256" key="3">
    <source>
        <dbReference type="ARBA" id="ARBA00022692"/>
    </source>
</evidence>
<evidence type="ECO:0000313" key="7">
    <source>
        <dbReference type="Proteomes" id="UP001281410"/>
    </source>
</evidence>
<accession>A0AAE0AS92</accession>
<dbReference type="InterPro" id="IPR000109">
    <property type="entry name" value="POT_fam"/>
</dbReference>
<dbReference type="GO" id="GO:0022857">
    <property type="term" value="F:transmembrane transporter activity"/>
    <property type="evidence" value="ECO:0007669"/>
    <property type="project" value="InterPro"/>
</dbReference>
<keyword evidence="3" id="KW-0812">Transmembrane</keyword>
<dbReference type="AlphaFoldDB" id="A0AAE0AS92"/>
<dbReference type="Pfam" id="PF00854">
    <property type="entry name" value="PTR2"/>
    <property type="match status" value="1"/>
</dbReference>
<comment type="caution">
    <text evidence="6">The sequence shown here is derived from an EMBL/GenBank/DDBJ whole genome shotgun (WGS) entry which is preliminary data.</text>
</comment>
<dbReference type="Gene3D" id="1.20.1250.20">
    <property type="entry name" value="MFS general substrate transporter like domains"/>
    <property type="match status" value="1"/>
</dbReference>
<evidence type="ECO:0000256" key="4">
    <source>
        <dbReference type="ARBA" id="ARBA00022989"/>
    </source>
</evidence>
<name>A0AAE0AS92_9ROSI</name>
<evidence type="ECO:0000313" key="6">
    <source>
        <dbReference type="EMBL" id="KAK3223301.1"/>
    </source>
</evidence>
<dbReference type="Proteomes" id="UP001281410">
    <property type="component" value="Unassembled WGS sequence"/>
</dbReference>
<evidence type="ECO:0000256" key="5">
    <source>
        <dbReference type="ARBA" id="ARBA00023136"/>
    </source>
</evidence>
<dbReference type="PANTHER" id="PTHR11654">
    <property type="entry name" value="OLIGOPEPTIDE TRANSPORTER-RELATED"/>
    <property type="match status" value="1"/>
</dbReference>
<evidence type="ECO:0000256" key="1">
    <source>
        <dbReference type="ARBA" id="ARBA00004141"/>
    </source>
</evidence>
<comment type="subcellular location">
    <subcellularLocation>
        <location evidence="1">Membrane</location>
        <topology evidence="1">Multi-pass membrane protein</topology>
    </subcellularLocation>
</comment>
<protein>
    <submittedName>
        <fullName evidence="6">Uncharacterized protein</fullName>
    </submittedName>
</protein>
<evidence type="ECO:0000256" key="2">
    <source>
        <dbReference type="ARBA" id="ARBA00005982"/>
    </source>
</evidence>
<organism evidence="6 7">
    <name type="scientific">Dipteronia sinensis</name>
    <dbReference type="NCBI Taxonomy" id="43782"/>
    <lineage>
        <taxon>Eukaryota</taxon>
        <taxon>Viridiplantae</taxon>
        <taxon>Streptophyta</taxon>
        <taxon>Embryophyta</taxon>
        <taxon>Tracheophyta</taxon>
        <taxon>Spermatophyta</taxon>
        <taxon>Magnoliopsida</taxon>
        <taxon>eudicotyledons</taxon>
        <taxon>Gunneridae</taxon>
        <taxon>Pentapetalae</taxon>
        <taxon>rosids</taxon>
        <taxon>malvids</taxon>
        <taxon>Sapindales</taxon>
        <taxon>Sapindaceae</taxon>
        <taxon>Hippocastanoideae</taxon>
        <taxon>Acereae</taxon>
        <taxon>Dipteronia</taxon>
    </lineage>
</organism>